<evidence type="ECO:0000256" key="6">
    <source>
        <dbReference type="ARBA" id="ARBA00023211"/>
    </source>
</evidence>
<dbReference type="CDD" id="cd18870">
    <property type="entry name" value="NUDIX_AcylCoAdiphos_Nudt19"/>
    <property type="match status" value="1"/>
</dbReference>
<dbReference type="EMBL" id="CAEZWR010000075">
    <property type="protein sequence ID" value="CAB4664547.1"/>
    <property type="molecule type" value="Genomic_DNA"/>
</dbReference>
<evidence type="ECO:0000313" key="10">
    <source>
        <dbReference type="EMBL" id="CAB4907366.1"/>
    </source>
</evidence>
<dbReference type="PANTHER" id="PTHR12318">
    <property type="entry name" value="TESTOSTERONE-REGULATED PROTEIN RP2"/>
    <property type="match status" value="1"/>
</dbReference>
<dbReference type="PROSITE" id="PS51462">
    <property type="entry name" value="NUDIX"/>
    <property type="match status" value="1"/>
</dbReference>
<gene>
    <name evidence="8" type="ORF">UFOPK1908_01019</name>
    <name evidence="9" type="ORF">UFOPK2282_00759</name>
    <name evidence="10" type="ORF">UFOPK3576_00860</name>
</gene>
<dbReference type="EMBL" id="CAEZVB010000047">
    <property type="protein sequence ID" value="CAB4623675.1"/>
    <property type="molecule type" value="Genomic_DNA"/>
</dbReference>
<evidence type="ECO:0000256" key="1">
    <source>
        <dbReference type="ARBA" id="ARBA00001936"/>
    </source>
</evidence>
<reference evidence="10" key="1">
    <citation type="submission" date="2020-05" db="EMBL/GenBank/DDBJ databases">
        <authorList>
            <person name="Chiriac C."/>
            <person name="Salcher M."/>
            <person name="Ghai R."/>
            <person name="Kavagutti S V."/>
        </authorList>
    </citation>
    <scope>NUCLEOTIDE SEQUENCE</scope>
</reference>
<dbReference type="InterPro" id="IPR000086">
    <property type="entry name" value="NUDIX_hydrolase_dom"/>
</dbReference>
<dbReference type="Gene3D" id="3.90.79.10">
    <property type="entry name" value="Nucleoside Triphosphate Pyrophosphohydrolase"/>
    <property type="match status" value="2"/>
</dbReference>
<evidence type="ECO:0000256" key="5">
    <source>
        <dbReference type="ARBA" id="ARBA00022842"/>
    </source>
</evidence>
<dbReference type="InterPro" id="IPR015797">
    <property type="entry name" value="NUDIX_hydrolase-like_dom_sf"/>
</dbReference>
<dbReference type="SUPFAM" id="SSF55811">
    <property type="entry name" value="Nudix"/>
    <property type="match status" value="1"/>
</dbReference>
<keyword evidence="4" id="KW-0378">Hydrolase</keyword>
<evidence type="ECO:0000256" key="4">
    <source>
        <dbReference type="ARBA" id="ARBA00022801"/>
    </source>
</evidence>
<dbReference type="PANTHER" id="PTHR12318:SF0">
    <property type="entry name" value="ACYL-COENZYME A DIPHOSPHATASE NUDT19"/>
    <property type="match status" value="1"/>
</dbReference>
<comment type="cofactor">
    <cofactor evidence="2">
        <name>Mg(2+)</name>
        <dbReference type="ChEBI" id="CHEBI:18420"/>
    </cofactor>
</comment>
<comment type="cofactor">
    <cofactor evidence="1">
        <name>Mn(2+)</name>
        <dbReference type="ChEBI" id="CHEBI:29035"/>
    </cofactor>
</comment>
<sequence>MTRDFPEYALARARELATGTARWEPITPRAAATVLLLRETPLGLETYMMCRASTMAFAASAYVFPGGRLDPEDYDRGQVLDEEVINLASLSVRMSADPAQTRGLLMCAVRELEEEAGVVIDPHALVLLDHWVTPEWEHLRYDVRFFITHMPEDQIAQPHGTEAVEARWLTPSAAIREADQGKILLMAPTRAALEHLLDHTEIATLVAASDARDIVPRMDRLQIEADGYEHWTIVHDRTGEILERNRPVPPIEAAGVQ</sequence>
<dbReference type="Pfam" id="PF00293">
    <property type="entry name" value="NUDIX"/>
    <property type="match status" value="1"/>
</dbReference>
<evidence type="ECO:0000313" key="8">
    <source>
        <dbReference type="EMBL" id="CAB4623675.1"/>
    </source>
</evidence>
<evidence type="ECO:0000259" key="7">
    <source>
        <dbReference type="PROSITE" id="PS51462"/>
    </source>
</evidence>
<evidence type="ECO:0000256" key="3">
    <source>
        <dbReference type="ARBA" id="ARBA00022723"/>
    </source>
</evidence>
<keyword evidence="5" id="KW-0460">Magnesium</keyword>
<name>A0A6J7GK19_9ZZZZ</name>
<protein>
    <submittedName>
        <fullName evidence="10">Unannotated protein</fullName>
    </submittedName>
</protein>
<accession>A0A6J7GK19</accession>
<dbReference type="InterPro" id="IPR039121">
    <property type="entry name" value="NUDT19"/>
</dbReference>
<evidence type="ECO:0000256" key="2">
    <source>
        <dbReference type="ARBA" id="ARBA00001946"/>
    </source>
</evidence>
<keyword evidence="3" id="KW-0479">Metal-binding</keyword>
<evidence type="ECO:0000313" key="9">
    <source>
        <dbReference type="EMBL" id="CAB4664547.1"/>
    </source>
</evidence>
<organism evidence="10">
    <name type="scientific">freshwater metagenome</name>
    <dbReference type="NCBI Taxonomy" id="449393"/>
    <lineage>
        <taxon>unclassified sequences</taxon>
        <taxon>metagenomes</taxon>
        <taxon>ecological metagenomes</taxon>
    </lineage>
</organism>
<proteinExistence type="predicted"/>
<dbReference type="GO" id="GO:0046872">
    <property type="term" value="F:metal ion binding"/>
    <property type="evidence" value="ECO:0007669"/>
    <property type="project" value="UniProtKB-KW"/>
</dbReference>
<dbReference type="GO" id="GO:0016818">
    <property type="term" value="F:hydrolase activity, acting on acid anhydrides, in phosphorus-containing anhydrides"/>
    <property type="evidence" value="ECO:0007669"/>
    <property type="project" value="InterPro"/>
</dbReference>
<feature type="domain" description="Nudix hydrolase" evidence="7">
    <location>
        <begin position="27"/>
        <end position="191"/>
    </location>
</feature>
<keyword evidence="6" id="KW-0464">Manganese</keyword>
<dbReference type="EMBL" id="CAFBMO010000030">
    <property type="protein sequence ID" value="CAB4907366.1"/>
    <property type="molecule type" value="Genomic_DNA"/>
</dbReference>
<dbReference type="AlphaFoldDB" id="A0A6J7GK19"/>